<dbReference type="OrthoDB" id="817809at2"/>
<evidence type="ECO:0000313" key="3">
    <source>
        <dbReference type="Proteomes" id="UP000075615"/>
    </source>
</evidence>
<evidence type="ECO:0000313" key="2">
    <source>
        <dbReference type="EMBL" id="KYG78978.1"/>
    </source>
</evidence>
<accession>A0A150XJR4</accession>
<dbReference type="EMBL" id="LRDB01000012">
    <property type="protein sequence ID" value="KYG78978.1"/>
    <property type="molecule type" value="Genomic_DNA"/>
</dbReference>
<keyword evidence="3" id="KW-1185">Reference proteome</keyword>
<protein>
    <submittedName>
        <fullName evidence="2">Uncharacterized protein</fullName>
    </submittedName>
</protein>
<feature type="signal peptide" evidence="1">
    <location>
        <begin position="1"/>
        <end position="19"/>
    </location>
</feature>
<comment type="caution">
    <text evidence="2">The sequence shown here is derived from an EMBL/GenBank/DDBJ whole genome shotgun (WGS) entry which is preliminary data.</text>
</comment>
<dbReference type="AlphaFoldDB" id="A0A150XJR4"/>
<evidence type="ECO:0000256" key="1">
    <source>
        <dbReference type="SAM" id="SignalP"/>
    </source>
</evidence>
<feature type="chain" id="PRO_5007574863" evidence="1">
    <location>
        <begin position="20"/>
        <end position="312"/>
    </location>
</feature>
<dbReference type="STRING" id="296218.AWN68_04935"/>
<sequence length="312" mass="34166">MKKFTLLLILAMATIGLNAQTDWSKVDYVKKYKMKTKISGGVAKTLKGNPTFINDYYISQASLMKGKSQAGVMQKQGVGSVFAEAALAGVSAEALQKLIEELHAQFVQELKGIGLTITDGQSVIDEANKSGKADRKNAWIGKTDGEVIFDKLGLLDNTSDIKEINIFRPKDMPIYSTSAKIPGNFYNNAAKKGDMNLISINYVIRFASFDGKKSMTRNSLTTEAGLSILPNVSITNPKAAWGSITFDKPIEGDNDWSKGLVETNSRDGSFWGLSSKGEYSIHADEAKYIEELRQIVLNTQKAIVAQIKSNMK</sequence>
<dbReference type="Proteomes" id="UP000075615">
    <property type="component" value="Unassembled WGS sequence"/>
</dbReference>
<dbReference type="RefSeq" id="WP_068415022.1">
    <property type="nucleotide sequence ID" value="NZ_LRDB01000012.1"/>
</dbReference>
<reference evidence="2 3" key="1">
    <citation type="submission" date="2016-01" db="EMBL/GenBank/DDBJ databases">
        <title>Genome sequencing of Roseivirga echinicomitans KMM 6058.</title>
        <authorList>
            <person name="Selvaratnam C."/>
            <person name="Thevarajoo S."/>
            <person name="Goh K.M."/>
            <person name="Ee R."/>
            <person name="Chan K.-G."/>
            <person name="Chong C.S."/>
        </authorList>
    </citation>
    <scope>NUCLEOTIDE SEQUENCE [LARGE SCALE GENOMIC DNA]</scope>
    <source>
        <strain evidence="2 3">KMM 6058</strain>
    </source>
</reference>
<organism evidence="2 3">
    <name type="scientific">Roseivirga echinicomitans</name>
    <dbReference type="NCBI Taxonomy" id="296218"/>
    <lineage>
        <taxon>Bacteria</taxon>
        <taxon>Pseudomonadati</taxon>
        <taxon>Bacteroidota</taxon>
        <taxon>Cytophagia</taxon>
        <taxon>Cytophagales</taxon>
        <taxon>Roseivirgaceae</taxon>
        <taxon>Roseivirga</taxon>
    </lineage>
</organism>
<keyword evidence="1" id="KW-0732">Signal</keyword>
<gene>
    <name evidence="2" type="ORF">AWN68_04935</name>
</gene>
<proteinExistence type="predicted"/>
<name>A0A150XJR4_9BACT</name>